<evidence type="ECO:0000256" key="3">
    <source>
        <dbReference type="ARBA" id="ARBA00023002"/>
    </source>
</evidence>
<dbReference type="Gene3D" id="3.20.20.100">
    <property type="entry name" value="NADP-dependent oxidoreductase domain"/>
    <property type="match status" value="1"/>
</dbReference>
<dbReference type="PANTHER" id="PTHR43827:SF3">
    <property type="entry name" value="NADP-DEPENDENT OXIDOREDUCTASE DOMAIN-CONTAINING PROTEIN"/>
    <property type="match status" value="1"/>
</dbReference>
<dbReference type="PANTHER" id="PTHR43827">
    <property type="entry name" value="2,5-DIKETO-D-GLUCONIC ACID REDUCTASE"/>
    <property type="match status" value="1"/>
</dbReference>
<dbReference type="InterPro" id="IPR036812">
    <property type="entry name" value="NAD(P)_OxRdtase_dom_sf"/>
</dbReference>
<dbReference type="InterPro" id="IPR018170">
    <property type="entry name" value="Aldo/ket_reductase_CS"/>
</dbReference>
<gene>
    <name evidence="5" type="primary">akr2e</name>
    <name evidence="5" type="ORF">SNEC2469_LOCUS15638</name>
</gene>
<evidence type="ECO:0000256" key="1">
    <source>
        <dbReference type="ARBA" id="ARBA00007905"/>
    </source>
</evidence>
<keyword evidence="2" id="KW-0521">NADP</keyword>
<dbReference type="InterPro" id="IPR023210">
    <property type="entry name" value="NADP_OxRdtase_dom"/>
</dbReference>
<comment type="caution">
    <text evidence="5">The sequence shown here is derived from an EMBL/GenBank/DDBJ whole genome shotgun (WGS) entry which is preliminary data.</text>
</comment>
<protein>
    <submittedName>
        <fullName evidence="5">Akr2e protein</fullName>
    </submittedName>
</protein>
<dbReference type="PROSITE" id="PS00062">
    <property type="entry name" value="ALDOKETO_REDUCTASE_2"/>
    <property type="match status" value="1"/>
</dbReference>
<evidence type="ECO:0000256" key="2">
    <source>
        <dbReference type="ARBA" id="ARBA00022857"/>
    </source>
</evidence>
<name>A0A812TMP4_9DINO</name>
<sequence>MLELGIQQVQVSCVSCLWFGACVCQVSIPTTTVGAPPQVSQHQGHLRAREEVELAISQTAQQLGGYADVLLLHTPGRPLGENATFPSCAAQGSWKECRLLAWRQLIRAQQDGLAKEIGVSNFDCSHLKEIEAAGLRMPLYNQIEVSAACPMNEELRFCQVAHGIHTLAYSPLGGAYTPKLREQLRTSVSSVAARLGRSSEQVLLRYVIQRYDAVVLPGASSVKHMAANLDLFRFELTKDDVEAISASAPRECAYPMYQPGQIP</sequence>
<evidence type="ECO:0000259" key="4">
    <source>
        <dbReference type="Pfam" id="PF00248"/>
    </source>
</evidence>
<dbReference type="AlphaFoldDB" id="A0A812TMP4"/>
<feature type="domain" description="NADP-dependent oxidoreductase" evidence="4">
    <location>
        <begin position="48"/>
        <end position="246"/>
    </location>
</feature>
<reference evidence="5" key="1">
    <citation type="submission" date="2021-02" db="EMBL/GenBank/DDBJ databases">
        <authorList>
            <person name="Dougan E. K."/>
            <person name="Rhodes N."/>
            <person name="Thang M."/>
            <person name="Chan C."/>
        </authorList>
    </citation>
    <scope>NUCLEOTIDE SEQUENCE</scope>
</reference>
<dbReference type="Pfam" id="PF00248">
    <property type="entry name" value="Aldo_ket_red"/>
    <property type="match status" value="1"/>
</dbReference>
<keyword evidence="3" id="KW-0560">Oxidoreductase</keyword>
<dbReference type="PRINTS" id="PR00069">
    <property type="entry name" value="ALDKETRDTASE"/>
</dbReference>
<evidence type="ECO:0000313" key="6">
    <source>
        <dbReference type="Proteomes" id="UP000601435"/>
    </source>
</evidence>
<dbReference type="SUPFAM" id="SSF51430">
    <property type="entry name" value="NAD(P)-linked oxidoreductase"/>
    <property type="match status" value="1"/>
</dbReference>
<dbReference type="GO" id="GO:0016616">
    <property type="term" value="F:oxidoreductase activity, acting on the CH-OH group of donors, NAD or NADP as acceptor"/>
    <property type="evidence" value="ECO:0007669"/>
    <property type="project" value="UniProtKB-ARBA"/>
</dbReference>
<dbReference type="Proteomes" id="UP000601435">
    <property type="component" value="Unassembled WGS sequence"/>
</dbReference>
<evidence type="ECO:0000313" key="5">
    <source>
        <dbReference type="EMBL" id="CAE7543179.1"/>
    </source>
</evidence>
<dbReference type="InterPro" id="IPR020471">
    <property type="entry name" value="AKR"/>
</dbReference>
<organism evidence="5 6">
    <name type="scientific">Symbiodinium necroappetens</name>
    <dbReference type="NCBI Taxonomy" id="1628268"/>
    <lineage>
        <taxon>Eukaryota</taxon>
        <taxon>Sar</taxon>
        <taxon>Alveolata</taxon>
        <taxon>Dinophyceae</taxon>
        <taxon>Suessiales</taxon>
        <taxon>Symbiodiniaceae</taxon>
        <taxon>Symbiodinium</taxon>
    </lineage>
</organism>
<keyword evidence="6" id="KW-1185">Reference proteome</keyword>
<comment type="similarity">
    <text evidence="1">Belongs to the aldo/keto reductase family.</text>
</comment>
<dbReference type="CDD" id="cd19071">
    <property type="entry name" value="AKR_AKR1-5-like"/>
    <property type="match status" value="1"/>
</dbReference>
<dbReference type="EMBL" id="CAJNJA010025441">
    <property type="protein sequence ID" value="CAE7543179.1"/>
    <property type="molecule type" value="Genomic_DNA"/>
</dbReference>
<proteinExistence type="inferred from homology"/>
<dbReference type="OrthoDB" id="416253at2759"/>
<accession>A0A812TMP4</accession>